<dbReference type="AlphaFoldDB" id="A0A2P6VB65"/>
<dbReference type="GO" id="GO:0005886">
    <property type="term" value="C:plasma membrane"/>
    <property type="evidence" value="ECO:0007669"/>
    <property type="project" value="TreeGrafter"/>
</dbReference>
<dbReference type="STRING" id="554055.A0A2P6VB65"/>
<organism evidence="9 10">
    <name type="scientific">Micractinium conductrix</name>
    <dbReference type="NCBI Taxonomy" id="554055"/>
    <lineage>
        <taxon>Eukaryota</taxon>
        <taxon>Viridiplantae</taxon>
        <taxon>Chlorophyta</taxon>
        <taxon>core chlorophytes</taxon>
        <taxon>Trebouxiophyceae</taxon>
        <taxon>Chlorellales</taxon>
        <taxon>Chlorellaceae</taxon>
        <taxon>Chlorella clade</taxon>
        <taxon>Micractinium</taxon>
    </lineage>
</organism>
<evidence type="ECO:0000256" key="7">
    <source>
        <dbReference type="SAM" id="MobiDB-lite"/>
    </source>
</evidence>
<feature type="transmembrane region" description="Helical" evidence="8">
    <location>
        <begin position="534"/>
        <end position="553"/>
    </location>
</feature>
<keyword evidence="5 8" id="KW-1133">Transmembrane helix</keyword>
<evidence type="ECO:0000256" key="2">
    <source>
        <dbReference type="ARBA" id="ARBA00008821"/>
    </source>
</evidence>
<evidence type="ECO:0000256" key="3">
    <source>
        <dbReference type="ARBA" id="ARBA00022448"/>
    </source>
</evidence>
<dbReference type="NCBIfam" id="TIGR00801">
    <property type="entry name" value="ncs2"/>
    <property type="match status" value="1"/>
</dbReference>
<evidence type="ECO:0000313" key="9">
    <source>
        <dbReference type="EMBL" id="PSC71324.1"/>
    </source>
</evidence>
<evidence type="ECO:0000256" key="8">
    <source>
        <dbReference type="SAM" id="Phobius"/>
    </source>
</evidence>
<sequence>MAMSLGAAKNKKNNGLKGPADEGVTSSHRCCAERRLLQSYVAAARRHGVPPHAVVAWVRRKLGPCLAVVRRLSDGSLGCSVPCLLCCRELRRFDLSVLCSLPDGSLYRGRVDDEGAPTPTLTSGQRRQFAGWAAAGGGAARLVPPPLLTSRPFDGNLLQAVLPVVSTSPSIHRRVGRTDTNGRPHQATMKCMPEMEKRSTKEWLLGSYDYKYLCTPQWPFKASKRDPPQFFAVDAWLGIFTAMVMGLQHALSMIGGLITPATLIGALAFNDKTLTVPEAQAIQQYLISSSLIICGITTFVQVTGFKLPFNRQLGAGVLSVMGVSFTTVSIAISVVSTQMTAGASFTDAYGKLVGTVALCGLVPVFISFLPIKAIRRVFPPIVCGVTIVLIGIYLAGKGMANWGGGAFCGDNYKGLDGKPLGPCTIFNATTQANQEIPSCFLPKIYPVNCAGNGDVKLPFGSPQYVGLGFSVFSMLILIELFGSPFLRNISVIIALLFGYMIAGVTTYNGKSYVTSTQIDAAPAITFLWTTSIKFGLYVPAILPLCIIFCITSIETVGDVAATEEASYINTSGPTHDRRIRGALLNDGLSSIFSGLGTSLPLTTFAQNNGVIALTAVASRQAGWSCAIWLFVMGIIGKFGAFITTIPNCVLGGMTTFLFANVIASGIKIIAGCHLNRRNRFILASGLRSLRDAIILILSSGLTIGAILACLLNLLLPGEKSMIVPEPSTLKSTSFLDKEPTVRYREDDDDAAAPAAQEMELPAAKASKGSDDSAMLCAKNAHVYILGDDLSSGLRSLQLVQEAVPKAKVDFFECDVASLKSVRTFAAAFKALGVPLHVLCLNAGTFLRSYRKTPEGFEFTRASNFLGHFYLAHLLLPELQAATPSRIVWQASAFEQLGHVPWGDLGGEFARDSDLWQYASAKLCSVMAAREMARRLKGTGVDVFMVQPGLVNTPLYDRTSSEMPGSWLYSAAARLMGQSPERGAASLVYAAGAPELDGRGGQYFGPPYLGLLSLNAFNCARWVPLNPAAYRAENCRRLYDDTANLLETKSGAPFPNKLPAAYREHGWQAAVAGRDRAHPVDSTLDTRPPPYHAHEAAAHLKQALRGAAGGRGAGAPAGSAP</sequence>
<dbReference type="InterPro" id="IPR006043">
    <property type="entry name" value="NCS2"/>
</dbReference>
<evidence type="ECO:0000313" key="10">
    <source>
        <dbReference type="Proteomes" id="UP000239649"/>
    </source>
</evidence>
<feature type="transmembrane region" description="Helical" evidence="8">
    <location>
        <begin position="314"/>
        <end position="336"/>
    </location>
</feature>
<comment type="subcellular location">
    <subcellularLocation>
        <location evidence="1">Membrane</location>
        <topology evidence="1">Multi-pass membrane protein</topology>
    </subcellularLocation>
</comment>
<evidence type="ECO:0000256" key="5">
    <source>
        <dbReference type="ARBA" id="ARBA00022989"/>
    </source>
</evidence>
<dbReference type="Pfam" id="PF00860">
    <property type="entry name" value="Xan_ur_permease"/>
    <property type="match status" value="2"/>
</dbReference>
<dbReference type="OrthoDB" id="511868at2759"/>
<feature type="transmembrane region" description="Helical" evidence="8">
    <location>
        <begin position="692"/>
        <end position="715"/>
    </location>
</feature>
<name>A0A2P6VB65_9CHLO</name>
<feature type="transmembrane region" description="Helical" evidence="8">
    <location>
        <begin position="281"/>
        <end position="302"/>
    </location>
</feature>
<keyword evidence="3" id="KW-0813">Transport</keyword>
<feature type="transmembrane region" description="Helical" evidence="8">
    <location>
        <begin position="621"/>
        <end position="643"/>
    </location>
</feature>
<dbReference type="InterPro" id="IPR002347">
    <property type="entry name" value="SDR_fam"/>
</dbReference>
<dbReference type="EMBL" id="LHPF02000015">
    <property type="protein sequence ID" value="PSC71324.1"/>
    <property type="molecule type" value="Genomic_DNA"/>
</dbReference>
<dbReference type="Pfam" id="PF00106">
    <property type="entry name" value="adh_short"/>
    <property type="match status" value="1"/>
</dbReference>
<dbReference type="InterPro" id="IPR006042">
    <property type="entry name" value="Xan_ur_permease"/>
</dbReference>
<feature type="transmembrane region" description="Helical" evidence="8">
    <location>
        <begin position="377"/>
        <end position="396"/>
    </location>
</feature>
<reference evidence="9 10" key="1">
    <citation type="journal article" date="2018" name="Plant J.">
        <title>Genome sequences of Chlorella sorokiniana UTEX 1602 and Micractinium conductrix SAG 241.80: implications to maltose excretion by a green alga.</title>
        <authorList>
            <person name="Arriola M.B."/>
            <person name="Velmurugan N."/>
            <person name="Zhang Y."/>
            <person name="Plunkett M.H."/>
            <person name="Hondzo H."/>
            <person name="Barney B.M."/>
        </authorList>
    </citation>
    <scope>NUCLEOTIDE SEQUENCE [LARGE SCALE GENOMIC DNA]</scope>
    <source>
        <strain evidence="9 10">SAG 241.80</strain>
    </source>
</reference>
<evidence type="ECO:0000256" key="6">
    <source>
        <dbReference type="ARBA" id="ARBA00023136"/>
    </source>
</evidence>
<comment type="caution">
    <text evidence="9">The sequence shown here is derived from an EMBL/GenBank/DDBJ whole genome shotgun (WGS) entry which is preliminary data.</text>
</comment>
<evidence type="ECO:0000256" key="1">
    <source>
        <dbReference type="ARBA" id="ARBA00004141"/>
    </source>
</evidence>
<accession>A0A2P6VB65</accession>
<evidence type="ECO:0000256" key="4">
    <source>
        <dbReference type="ARBA" id="ARBA00022692"/>
    </source>
</evidence>
<gene>
    <name evidence="9" type="ORF">C2E20_5206</name>
</gene>
<protein>
    <submittedName>
        <fullName evidence="9">Uric acid-xanthine permease</fullName>
    </submittedName>
</protein>
<keyword evidence="10" id="KW-1185">Reference proteome</keyword>
<dbReference type="SUPFAM" id="SSF51735">
    <property type="entry name" value="NAD(P)-binding Rossmann-fold domains"/>
    <property type="match status" value="1"/>
</dbReference>
<feature type="transmembrane region" description="Helical" evidence="8">
    <location>
        <begin position="348"/>
        <end position="370"/>
    </location>
</feature>
<dbReference type="InterPro" id="IPR036291">
    <property type="entry name" value="NAD(P)-bd_dom_sf"/>
</dbReference>
<dbReference type="GO" id="GO:0042907">
    <property type="term" value="F:xanthine transmembrane transporter activity"/>
    <property type="evidence" value="ECO:0007669"/>
    <property type="project" value="TreeGrafter"/>
</dbReference>
<comment type="similarity">
    <text evidence="2">Belongs to the nucleobase:cation symporter-2 (NCS2) (TC 2.A.40) family.</text>
</comment>
<keyword evidence="4 8" id="KW-0812">Transmembrane</keyword>
<proteinExistence type="inferred from homology"/>
<dbReference type="PANTHER" id="PTHR42810:SF2">
    <property type="entry name" value="PURINE PERMEASE C1399.01C-RELATED"/>
    <property type="match status" value="1"/>
</dbReference>
<dbReference type="Gene3D" id="3.40.50.720">
    <property type="entry name" value="NAD(P)-binding Rossmann-like Domain"/>
    <property type="match status" value="1"/>
</dbReference>
<feature type="transmembrane region" description="Helical" evidence="8">
    <location>
        <begin position="464"/>
        <end position="482"/>
    </location>
</feature>
<keyword evidence="6 8" id="KW-0472">Membrane</keyword>
<feature type="transmembrane region" description="Helical" evidence="8">
    <location>
        <begin position="649"/>
        <end position="671"/>
    </location>
</feature>
<feature type="transmembrane region" description="Helical" evidence="8">
    <location>
        <begin position="250"/>
        <end position="269"/>
    </location>
</feature>
<feature type="region of interest" description="Disordered" evidence="7">
    <location>
        <begin position="1"/>
        <end position="25"/>
    </location>
</feature>
<feature type="transmembrane region" description="Helical" evidence="8">
    <location>
        <begin position="489"/>
        <end position="507"/>
    </location>
</feature>
<dbReference type="Proteomes" id="UP000239649">
    <property type="component" value="Unassembled WGS sequence"/>
</dbReference>
<dbReference type="PANTHER" id="PTHR42810">
    <property type="entry name" value="PURINE PERMEASE C1399.01C-RELATED"/>
    <property type="match status" value="1"/>
</dbReference>